<comment type="caution">
    <text evidence="4">The sequence shown here is derived from an EMBL/GenBank/DDBJ whole genome shotgun (WGS) entry which is preliminary data.</text>
</comment>
<evidence type="ECO:0000313" key="4">
    <source>
        <dbReference type="EMBL" id="TDD98027.1"/>
    </source>
</evidence>
<dbReference type="PANTHER" id="PTHR10366:SF564">
    <property type="entry name" value="STEROL-4-ALPHA-CARBOXYLATE 3-DEHYDROGENASE, DECARBOXYLATING"/>
    <property type="match status" value="1"/>
</dbReference>
<evidence type="ECO:0000256" key="1">
    <source>
        <dbReference type="ARBA" id="ARBA00023002"/>
    </source>
</evidence>
<dbReference type="GO" id="GO:0016616">
    <property type="term" value="F:oxidoreductase activity, acting on the CH-OH group of donors, NAD or NADP as acceptor"/>
    <property type="evidence" value="ECO:0007669"/>
    <property type="project" value="TreeGrafter"/>
</dbReference>
<evidence type="ECO:0000259" key="3">
    <source>
        <dbReference type="Pfam" id="PF01370"/>
    </source>
</evidence>
<dbReference type="RefSeq" id="WP_132003926.1">
    <property type="nucleotide sequence ID" value="NZ_SMFK01000003.1"/>
</dbReference>
<dbReference type="PANTHER" id="PTHR10366">
    <property type="entry name" value="NAD DEPENDENT EPIMERASE/DEHYDRATASE"/>
    <property type="match status" value="1"/>
</dbReference>
<evidence type="ECO:0000256" key="2">
    <source>
        <dbReference type="ARBA" id="ARBA00023445"/>
    </source>
</evidence>
<dbReference type="EMBL" id="SMFK01000003">
    <property type="protein sequence ID" value="TDD98027.1"/>
    <property type="molecule type" value="Genomic_DNA"/>
</dbReference>
<dbReference type="InterPro" id="IPR050425">
    <property type="entry name" value="NAD(P)_dehydrat-like"/>
</dbReference>
<sequence>MKKVGIIGGSGFIGSYITKAFLDNHFLVKVSTTAITREDKYKHLVTLNHADNLHISELDVMDKVALQDFVIDCDIVIHSGTPFILDVQNPQSQLFDPTIKGTENFLEVIIQTPGIEKVVFIASVAAWNTNFPMPAGTKSFTDTFDENDTPFTSTESHPYAQAKFIANQVVEQFIIDHPDLSYEISTVSPVLVAGKSMSQREDSTSTGLQFLIKNKLAPDAFVQALYDNDVPFAIVDVEDVAHAVYKVATTKGLHGKNYLLTSETYKITDMTAMLNNQEPKEKASIVYKNNLAKKELGIQFRPAKETLNNYSI</sequence>
<dbReference type="InterPro" id="IPR036291">
    <property type="entry name" value="NAD(P)-bd_dom_sf"/>
</dbReference>
<keyword evidence="5" id="KW-1185">Reference proteome</keyword>
<accession>A0A4V2YZT0</accession>
<organism evidence="4 5">
    <name type="scientific">Flavobacterium cellulosilyticum</name>
    <dbReference type="NCBI Taxonomy" id="2541731"/>
    <lineage>
        <taxon>Bacteria</taxon>
        <taxon>Pseudomonadati</taxon>
        <taxon>Bacteroidota</taxon>
        <taxon>Flavobacteriia</taxon>
        <taxon>Flavobacteriales</taxon>
        <taxon>Flavobacteriaceae</taxon>
        <taxon>Flavobacterium</taxon>
    </lineage>
</organism>
<dbReference type="Pfam" id="PF01370">
    <property type="entry name" value="Epimerase"/>
    <property type="match status" value="1"/>
</dbReference>
<dbReference type="SUPFAM" id="SSF51735">
    <property type="entry name" value="NAD(P)-binding Rossmann-fold domains"/>
    <property type="match status" value="1"/>
</dbReference>
<keyword evidence="1" id="KW-0560">Oxidoreductase</keyword>
<protein>
    <submittedName>
        <fullName evidence="4">NAD-dependent epimerase/dehydratase family protein</fullName>
    </submittedName>
</protein>
<comment type="similarity">
    <text evidence="2">Belongs to the NAD(P)-dependent epimerase/dehydratase family. Dihydroflavonol-4-reductase subfamily.</text>
</comment>
<dbReference type="InterPro" id="IPR001509">
    <property type="entry name" value="Epimerase_deHydtase"/>
</dbReference>
<dbReference type="OrthoDB" id="9778052at2"/>
<dbReference type="Gene3D" id="3.40.50.720">
    <property type="entry name" value="NAD(P)-binding Rossmann-like Domain"/>
    <property type="match status" value="1"/>
</dbReference>
<dbReference type="AlphaFoldDB" id="A0A4V2YZT0"/>
<reference evidence="4 5" key="1">
    <citation type="submission" date="2019-03" db="EMBL/GenBank/DDBJ databases">
        <title>Flavobacterium AR-3-4 sp. nov. isolated from arctic soil.</title>
        <authorList>
            <person name="Chaudhary D.K."/>
        </authorList>
    </citation>
    <scope>NUCLEOTIDE SEQUENCE [LARGE SCALE GENOMIC DNA]</scope>
    <source>
        <strain evidence="4 5">AR-3-4</strain>
    </source>
</reference>
<name>A0A4V2YZT0_9FLAO</name>
<dbReference type="Proteomes" id="UP000295479">
    <property type="component" value="Unassembled WGS sequence"/>
</dbReference>
<proteinExistence type="inferred from homology"/>
<evidence type="ECO:0000313" key="5">
    <source>
        <dbReference type="Proteomes" id="UP000295479"/>
    </source>
</evidence>
<feature type="domain" description="NAD-dependent epimerase/dehydratase" evidence="3">
    <location>
        <begin position="6"/>
        <end position="258"/>
    </location>
</feature>
<gene>
    <name evidence="4" type="ORF">E0F76_07990</name>
</gene>